<feature type="region of interest" description="Disordered" evidence="8">
    <location>
        <begin position="427"/>
        <end position="458"/>
    </location>
</feature>
<evidence type="ECO:0000256" key="4">
    <source>
        <dbReference type="ARBA" id="ARBA00022777"/>
    </source>
</evidence>
<evidence type="ECO:0000256" key="7">
    <source>
        <dbReference type="RuleBase" id="RU000304"/>
    </source>
</evidence>
<dbReference type="InterPro" id="IPR008271">
    <property type="entry name" value="Ser/Thr_kinase_AS"/>
</dbReference>
<feature type="compositionally biased region" description="Polar residues" evidence="8">
    <location>
        <begin position="352"/>
        <end position="367"/>
    </location>
</feature>
<dbReference type="GeneID" id="30989224"/>
<dbReference type="OrthoDB" id="68483at2759"/>
<reference evidence="10 11" key="1">
    <citation type="journal article" date="2016" name="Proc. Natl. Acad. Sci. U.S.A.">
        <title>Comparative genomics of biotechnologically important yeasts.</title>
        <authorList>
            <person name="Riley R."/>
            <person name="Haridas S."/>
            <person name="Wolfe K.H."/>
            <person name="Lopes M.R."/>
            <person name="Hittinger C.T."/>
            <person name="Goeker M."/>
            <person name="Salamov A.A."/>
            <person name="Wisecaver J.H."/>
            <person name="Long T.M."/>
            <person name="Calvey C.H."/>
            <person name="Aerts A.L."/>
            <person name="Barry K.W."/>
            <person name="Choi C."/>
            <person name="Clum A."/>
            <person name="Coughlan A.Y."/>
            <person name="Deshpande S."/>
            <person name="Douglass A.P."/>
            <person name="Hanson S.J."/>
            <person name="Klenk H.-P."/>
            <person name="LaButti K.M."/>
            <person name="Lapidus A."/>
            <person name="Lindquist E.A."/>
            <person name="Lipzen A.M."/>
            <person name="Meier-Kolthoff J.P."/>
            <person name="Ohm R.A."/>
            <person name="Otillar R.P."/>
            <person name="Pangilinan J.L."/>
            <person name="Peng Y."/>
            <person name="Rokas A."/>
            <person name="Rosa C.A."/>
            <person name="Scheuner C."/>
            <person name="Sibirny A.A."/>
            <person name="Slot J.C."/>
            <person name="Stielow J.B."/>
            <person name="Sun H."/>
            <person name="Kurtzman C.P."/>
            <person name="Blackwell M."/>
            <person name="Grigoriev I.V."/>
            <person name="Jeffries T.W."/>
        </authorList>
    </citation>
    <scope>NUCLEOTIDE SEQUENCE [LARGE SCALE GENOMIC DNA]</scope>
    <source>
        <strain evidence="11">ATCC 18201 / CBS 1600 / BCRC 20928 / JCM 3617 / NBRC 0987 / NRRL Y-1542</strain>
    </source>
</reference>
<dbReference type="PROSITE" id="PS00108">
    <property type="entry name" value="PROTEIN_KINASE_ST"/>
    <property type="match status" value="1"/>
</dbReference>
<dbReference type="SUPFAM" id="SSF56112">
    <property type="entry name" value="Protein kinase-like (PK-like)"/>
    <property type="match status" value="1"/>
</dbReference>
<dbReference type="PROSITE" id="PS00107">
    <property type="entry name" value="PROTEIN_KINASE_ATP"/>
    <property type="match status" value="1"/>
</dbReference>
<dbReference type="SMART" id="SM00220">
    <property type="entry name" value="S_TKc"/>
    <property type="match status" value="1"/>
</dbReference>
<evidence type="ECO:0000313" key="11">
    <source>
        <dbReference type="Proteomes" id="UP000094389"/>
    </source>
</evidence>
<dbReference type="FunFam" id="1.10.510.10:FF:000571">
    <property type="entry name" value="Maternal embryonic leucine zipper kinase"/>
    <property type="match status" value="1"/>
</dbReference>
<name>A0A1E4S2T4_CYBJN</name>
<organism evidence="10 11">
    <name type="scientific">Cyberlindnera jadinii (strain ATCC 18201 / CBS 1600 / BCRC 20928 / JCM 3617 / NBRC 0987 / NRRL Y-1542)</name>
    <name type="common">Torula yeast</name>
    <name type="synonym">Candida utilis</name>
    <dbReference type="NCBI Taxonomy" id="983966"/>
    <lineage>
        <taxon>Eukaryota</taxon>
        <taxon>Fungi</taxon>
        <taxon>Dikarya</taxon>
        <taxon>Ascomycota</taxon>
        <taxon>Saccharomycotina</taxon>
        <taxon>Saccharomycetes</taxon>
        <taxon>Phaffomycetales</taxon>
        <taxon>Phaffomycetaceae</taxon>
        <taxon>Cyberlindnera</taxon>
    </lineage>
</organism>
<dbReference type="PANTHER" id="PTHR24345:SF0">
    <property type="entry name" value="CELL CYCLE SERINE_THREONINE-PROTEIN KINASE CDC5_MSD2"/>
    <property type="match status" value="1"/>
</dbReference>
<keyword evidence="5 6" id="KW-0067">ATP-binding</keyword>
<dbReference type="CDD" id="cd14008">
    <property type="entry name" value="STKc_LKB1_CaMKK"/>
    <property type="match status" value="1"/>
</dbReference>
<sequence>MVPENVPDSIPTVRDVNLTKDIASGDKFLNEYKLLSKLGNGHNGKVYLVQSPTDESQYAIKEISKVTKLSITNKDPKAQLNKINNEIDIMKIIRKHPKIVRLYKVLDDKSLNKVFLVLEYCSQGELMFGATHNYTIQRIRSILRDTVLGLEYLHGLGIIHRDIKPSNLLMDSSNCVKISDFGVSLNKKALNNVSKAKTFGTPAFLAPELCNGCTNDKQNDNLDFKVDIWALGITIYCLWFHELPFNGTNEYELFHQITNNSVALPKPQSHEEYQLFDLLAKALEKNPHKRIDTIELKMHPFLTQDLEQRSSIEFLRFNESYLDPPKLNNNVSRTGSIQRKFKSIFNHRRKSSASAQERPTLSPSLQPKSMEHGKLPPIPSTASLHNGLQRPPMGMSSSSNSLNLNSLLRSKRDVPDYLDGTTYFHVLDSDDDSSSDEDTDDEGNDNDGLYNDEDTLSLRIGPKRGNSALTVRTMNDYLDI</sequence>
<evidence type="ECO:0000256" key="3">
    <source>
        <dbReference type="ARBA" id="ARBA00022741"/>
    </source>
</evidence>
<evidence type="ECO:0000313" key="10">
    <source>
        <dbReference type="EMBL" id="ODV73847.1"/>
    </source>
</evidence>
<keyword evidence="3 6" id="KW-0547">Nucleotide-binding</keyword>
<dbReference type="PANTHER" id="PTHR24345">
    <property type="entry name" value="SERINE/THREONINE-PROTEIN KINASE PLK"/>
    <property type="match status" value="1"/>
</dbReference>
<dbReference type="Proteomes" id="UP000094389">
    <property type="component" value="Unassembled WGS sequence"/>
</dbReference>
<dbReference type="Gene3D" id="1.10.510.10">
    <property type="entry name" value="Transferase(Phosphotransferase) domain 1"/>
    <property type="match status" value="1"/>
</dbReference>
<dbReference type="PROSITE" id="PS50011">
    <property type="entry name" value="PROTEIN_KINASE_DOM"/>
    <property type="match status" value="1"/>
</dbReference>
<dbReference type="InterPro" id="IPR011009">
    <property type="entry name" value="Kinase-like_dom_sf"/>
</dbReference>
<evidence type="ECO:0000256" key="6">
    <source>
        <dbReference type="PROSITE-ProRule" id="PRU10141"/>
    </source>
</evidence>
<dbReference type="GO" id="GO:0004674">
    <property type="term" value="F:protein serine/threonine kinase activity"/>
    <property type="evidence" value="ECO:0007669"/>
    <property type="project" value="UniProtKB-KW"/>
</dbReference>
<evidence type="ECO:0000256" key="1">
    <source>
        <dbReference type="ARBA" id="ARBA00022527"/>
    </source>
</evidence>
<dbReference type="EMBL" id="KV453929">
    <property type="protein sequence ID" value="ODV73847.1"/>
    <property type="molecule type" value="Genomic_DNA"/>
</dbReference>
<feature type="compositionally biased region" description="Acidic residues" evidence="8">
    <location>
        <begin position="429"/>
        <end position="455"/>
    </location>
</feature>
<evidence type="ECO:0000259" key="9">
    <source>
        <dbReference type="PROSITE" id="PS50011"/>
    </source>
</evidence>
<keyword evidence="4 10" id="KW-0418">Kinase</keyword>
<dbReference type="GO" id="GO:0005634">
    <property type="term" value="C:nucleus"/>
    <property type="evidence" value="ECO:0007669"/>
    <property type="project" value="TreeGrafter"/>
</dbReference>
<gene>
    <name evidence="10" type="ORF">CYBJADRAFT_167260</name>
</gene>
<keyword evidence="11" id="KW-1185">Reference proteome</keyword>
<proteinExistence type="inferred from homology"/>
<evidence type="ECO:0000256" key="8">
    <source>
        <dbReference type="SAM" id="MobiDB-lite"/>
    </source>
</evidence>
<feature type="region of interest" description="Disordered" evidence="8">
    <location>
        <begin position="347"/>
        <end position="401"/>
    </location>
</feature>
<dbReference type="OMA" id="FGATHNY"/>
<evidence type="ECO:0000256" key="5">
    <source>
        <dbReference type="ARBA" id="ARBA00022840"/>
    </source>
</evidence>
<dbReference type="InterPro" id="IPR000719">
    <property type="entry name" value="Prot_kinase_dom"/>
</dbReference>
<dbReference type="GO" id="GO:0005524">
    <property type="term" value="F:ATP binding"/>
    <property type="evidence" value="ECO:0007669"/>
    <property type="project" value="UniProtKB-UniRule"/>
</dbReference>
<feature type="domain" description="Protein kinase" evidence="9">
    <location>
        <begin position="32"/>
        <end position="302"/>
    </location>
</feature>
<dbReference type="AlphaFoldDB" id="A0A1E4S2T4"/>
<keyword evidence="1 7" id="KW-0723">Serine/threonine-protein kinase</keyword>
<accession>A0A1E4S2T4</accession>
<evidence type="ECO:0000256" key="2">
    <source>
        <dbReference type="ARBA" id="ARBA00022679"/>
    </source>
</evidence>
<comment type="similarity">
    <text evidence="7">Belongs to the protein kinase superfamily.</text>
</comment>
<keyword evidence="2" id="KW-0808">Transferase</keyword>
<dbReference type="STRING" id="983966.A0A1E4S2T4"/>
<dbReference type="InterPro" id="IPR017441">
    <property type="entry name" value="Protein_kinase_ATP_BS"/>
</dbReference>
<dbReference type="RefSeq" id="XP_020070886.1">
    <property type="nucleotide sequence ID" value="XM_020214828.1"/>
</dbReference>
<feature type="binding site" evidence="6">
    <location>
        <position position="61"/>
    </location>
    <ligand>
        <name>ATP</name>
        <dbReference type="ChEBI" id="CHEBI:30616"/>
    </ligand>
</feature>
<dbReference type="Pfam" id="PF00069">
    <property type="entry name" value="Pkinase"/>
    <property type="match status" value="1"/>
</dbReference>
<protein>
    <submittedName>
        <fullName evidence="10">Kinase-like protein</fullName>
    </submittedName>
</protein>